<dbReference type="Pfam" id="PF04082">
    <property type="entry name" value="Fungal_trans"/>
    <property type="match status" value="2"/>
</dbReference>
<reference evidence="7 8" key="1">
    <citation type="submission" date="2024-05" db="EMBL/GenBank/DDBJ databases">
        <title>A draft genome resource for the thread blight pathogen Marasmius tenuissimus strain MS-2.</title>
        <authorList>
            <person name="Yulfo-Soto G.E."/>
            <person name="Baruah I.K."/>
            <person name="Amoako-Attah I."/>
            <person name="Bukari Y."/>
            <person name="Meinhardt L.W."/>
            <person name="Bailey B.A."/>
            <person name="Cohen S.P."/>
        </authorList>
    </citation>
    <scope>NUCLEOTIDE SEQUENCE [LARGE SCALE GENOMIC DNA]</scope>
    <source>
        <strain evidence="7 8">MS-2</strain>
    </source>
</reference>
<evidence type="ECO:0000256" key="2">
    <source>
        <dbReference type="ARBA" id="ARBA00022723"/>
    </source>
</evidence>
<keyword evidence="2" id="KW-0479">Metal-binding</keyword>
<evidence type="ECO:0000313" key="8">
    <source>
        <dbReference type="Proteomes" id="UP001437256"/>
    </source>
</evidence>
<feature type="domain" description="Xylanolytic transcriptional activator regulatory" evidence="6">
    <location>
        <begin position="271"/>
        <end position="376"/>
    </location>
</feature>
<dbReference type="InterPro" id="IPR007219">
    <property type="entry name" value="XnlR_reg_dom"/>
</dbReference>
<dbReference type="CDD" id="cd12148">
    <property type="entry name" value="fungal_TF_MHR"/>
    <property type="match status" value="1"/>
</dbReference>
<comment type="caution">
    <text evidence="7">The sequence shown here is derived from an EMBL/GenBank/DDBJ whole genome shotgun (WGS) entry which is preliminary data.</text>
</comment>
<accession>A0ABR3A8D9</accession>
<feature type="region of interest" description="Disordered" evidence="5">
    <location>
        <begin position="655"/>
        <end position="674"/>
    </location>
</feature>
<keyword evidence="3" id="KW-0238">DNA-binding</keyword>
<sequence length="674" mass="77625">MTRVQKRGPKSPYVENLEKRVRSLEDIIRKAAPHIDLDELKKKDVTGAPSPHVSNSTGSSPSATTEPADPESEEDDFAHIGLAEQFRKMTFVEDKISQSFFGPSSGFVLLKRAHAAKTEYTGRESLQNKDLKRDDYWLLHDWETEFRSRASEHYVFPENDLLWALIQCYFDNVNIYLPILHAPTFKKLIYEGRHLVDPQFGGMVLLVCAVGAKYTDDPRVDWIPGKPLSAGWGWFRQVRLTRGSLFAEANIHELQFYCVSNVYATPRVLLSLDRCICNFMGRPSALRDEDYDQELPCDCDDEYWENPDPELAFKQPPDKPSSISCFILYLKLCEILAFALRTLYSIKKSKMMLGLVGNQWEQRIIQELDSSLNNWINSIPEHLRWDPSRTERVFLNQSAFLQVNYYNVQIQTHRPFIMKQSPLMLPSLAICTNAARSCINVLYRHSHRASMAIPHTFYACFAAGVILLTHIWNSKNAGFKIDVPREMSDVHKLMHILNSHDKRWTSPGRFFDIFCELARGLEENEEEAELPTSQPQIETPKSERYSSPLIHAAYHDWQDVESTETEQLPSLPFNSIELGRERFGYQYSMPDQVMEPPRPHDQLPQRPVNGGYAIHHGHEMQGYGDAYNYSIRQQQPRDPEQRHYELVAASEGGWDQQSNGMWGPTISNIPSGYR</sequence>
<protein>
    <submittedName>
        <fullName evidence="7">Gypsy retrotransposon integrase-like protein 1</fullName>
    </submittedName>
</protein>
<evidence type="ECO:0000256" key="3">
    <source>
        <dbReference type="ARBA" id="ARBA00023125"/>
    </source>
</evidence>
<keyword evidence="8" id="KW-1185">Reference proteome</keyword>
<dbReference type="InterPro" id="IPR050987">
    <property type="entry name" value="AtrR-like"/>
</dbReference>
<evidence type="ECO:0000256" key="1">
    <source>
        <dbReference type="ARBA" id="ARBA00004123"/>
    </source>
</evidence>
<name>A0ABR3A8D9_9AGAR</name>
<dbReference type="PANTHER" id="PTHR46910:SF3">
    <property type="entry name" value="HALOTOLERANCE PROTEIN 9-RELATED"/>
    <property type="match status" value="1"/>
</dbReference>
<evidence type="ECO:0000313" key="7">
    <source>
        <dbReference type="EMBL" id="KAL0068802.1"/>
    </source>
</evidence>
<comment type="subcellular location">
    <subcellularLocation>
        <location evidence="1">Nucleus</location>
    </subcellularLocation>
</comment>
<gene>
    <name evidence="7" type="primary">GIN1_23</name>
    <name evidence="7" type="ORF">AAF712_004131</name>
</gene>
<feature type="domain" description="Xylanolytic transcriptional activator regulatory" evidence="6">
    <location>
        <begin position="166"/>
        <end position="218"/>
    </location>
</feature>
<dbReference type="PANTHER" id="PTHR46910">
    <property type="entry name" value="TRANSCRIPTION FACTOR PDR1"/>
    <property type="match status" value="1"/>
</dbReference>
<feature type="compositionally biased region" description="Polar residues" evidence="5">
    <location>
        <begin position="52"/>
        <end position="65"/>
    </location>
</feature>
<dbReference type="Proteomes" id="UP001437256">
    <property type="component" value="Unassembled WGS sequence"/>
</dbReference>
<organism evidence="7 8">
    <name type="scientific">Marasmius tenuissimus</name>
    <dbReference type="NCBI Taxonomy" id="585030"/>
    <lineage>
        <taxon>Eukaryota</taxon>
        <taxon>Fungi</taxon>
        <taxon>Dikarya</taxon>
        <taxon>Basidiomycota</taxon>
        <taxon>Agaricomycotina</taxon>
        <taxon>Agaricomycetes</taxon>
        <taxon>Agaricomycetidae</taxon>
        <taxon>Agaricales</taxon>
        <taxon>Marasmiineae</taxon>
        <taxon>Marasmiaceae</taxon>
        <taxon>Marasmius</taxon>
    </lineage>
</organism>
<proteinExistence type="predicted"/>
<keyword evidence="4" id="KW-0539">Nucleus</keyword>
<evidence type="ECO:0000259" key="6">
    <source>
        <dbReference type="Pfam" id="PF04082"/>
    </source>
</evidence>
<evidence type="ECO:0000256" key="5">
    <source>
        <dbReference type="SAM" id="MobiDB-lite"/>
    </source>
</evidence>
<feature type="region of interest" description="Disordered" evidence="5">
    <location>
        <begin position="38"/>
        <end position="74"/>
    </location>
</feature>
<dbReference type="EMBL" id="JBBXMP010000016">
    <property type="protein sequence ID" value="KAL0068802.1"/>
    <property type="molecule type" value="Genomic_DNA"/>
</dbReference>
<evidence type="ECO:0000256" key="4">
    <source>
        <dbReference type="ARBA" id="ARBA00023242"/>
    </source>
</evidence>